<protein>
    <submittedName>
        <fullName evidence="3">Cupin domain-containing protein</fullName>
    </submittedName>
</protein>
<evidence type="ECO:0000313" key="4">
    <source>
        <dbReference type="Proteomes" id="UP000440096"/>
    </source>
</evidence>
<dbReference type="Gene3D" id="2.60.120.10">
    <property type="entry name" value="Jelly Rolls"/>
    <property type="match status" value="1"/>
</dbReference>
<dbReference type="CDD" id="cd20299">
    <property type="entry name" value="cupin_YP766765-like"/>
    <property type="match status" value="1"/>
</dbReference>
<name>A0A6N7YKV4_9PSEU</name>
<organism evidence="3 4">
    <name type="scientific">Amycolatopsis pithecellobii</name>
    <dbReference type="NCBI Taxonomy" id="664692"/>
    <lineage>
        <taxon>Bacteria</taxon>
        <taxon>Bacillati</taxon>
        <taxon>Actinomycetota</taxon>
        <taxon>Actinomycetes</taxon>
        <taxon>Pseudonocardiales</taxon>
        <taxon>Pseudonocardiaceae</taxon>
        <taxon>Amycolatopsis</taxon>
    </lineage>
</organism>
<dbReference type="Proteomes" id="UP000440096">
    <property type="component" value="Unassembled WGS sequence"/>
</dbReference>
<evidence type="ECO:0000259" key="2">
    <source>
        <dbReference type="Pfam" id="PF07883"/>
    </source>
</evidence>
<reference evidence="3 4" key="1">
    <citation type="submission" date="2019-11" db="EMBL/GenBank/DDBJ databases">
        <title>Draft genome of Amycolatopsis RM579.</title>
        <authorList>
            <person name="Duangmal K."/>
            <person name="Mingma R."/>
        </authorList>
    </citation>
    <scope>NUCLEOTIDE SEQUENCE [LARGE SCALE GENOMIC DNA]</scope>
    <source>
        <strain evidence="3 4">RM579</strain>
    </source>
</reference>
<dbReference type="InterPro" id="IPR013096">
    <property type="entry name" value="Cupin_2"/>
</dbReference>
<gene>
    <name evidence="3" type="ORF">GKO32_00760</name>
</gene>
<keyword evidence="4" id="KW-1185">Reference proteome</keyword>
<dbReference type="EMBL" id="WMBA01000001">
    <property type="protein sequence ID" value="MTD52518.1"/>
    <property type="molecule type" value="Genomic_DNA"/>
</dbReference>
<dbReference type="InterPro" id="IPR011051">
    <property type="entry name" value="RmlC_Cupin_sf"/>
</dbReference>
<evidence type="ECO:0000256" key="1">
    <source>
        <dbReference type="SAM" id="MobiDB-lite"/>
    </source>
</evidence>
<proteinExistence type="predicted"/>
<dbReference type="InterPro" id="IPR014710">
    <property type="entry name" value="RmlC-like_jellyroll"/>
</dbReference>
<evidence type="ECO:0000313" key="3">
    <source>
        <dbReference type="EMBL" id="MTD52518.1"/>
    </source>
</evidence>
<sequence>MRITRLADGELFNPPGHTGVGPVRLQGGDATPTDEFSVVLSHYLPGATAGLAPQVSETVYVVLSGALVMTSGGEEATLQPYDSVHFTTGTTRTVENRTHLPASMLVIRATPRTEEQI</sequence>
<dbReference type="SUPFAM" id="SSF51182">
    <property type="entry name" value="RmlC-like cupins"/>
    <property type="match status" value="1"/>
</dbReference>
<dbReference type="OrthoDB" id="2886949at2"/>
<dbReference type="Pfam" id="PF07883">
    <property type="entry name" value="Cupin_2"/>
    <property type="match status" value="1"/>
</dbReference>
<dbReference type="AlphaFoldDB" id="A0A6N7YKV4"/>
<feature type="domain" description="Cupin type-2" evidence="2">
    <location>
        <begin position="41"/>
        <end position="107"/>
    </location>
</feature>
<comment type="caution">
    <text evidence="3">The sequence shown here is derived from an EMBL/GenBank/DDBJ whole genome shotgun (WGS) entry which is preliminary data.</text>
</comment>
<accession>A0A6N7YKV4</accession>
<feature type="region of interest" description="Disordered" evidence="1">
    <location>
        <begin position="1"/>
        <end position="22"/>
    </location>
</feature>